<gene>
    <name evidence="6" type="ORF">RN001_008506</name>
</gene>
<accession>A0AAN7P4B7</accession>
<evidence type="ECO:0000313" key="6">
    <source>
        <dbReference type="EMBL" id="KAK4880360.1"/>
    </source>
</evidence>
<sequence>MSHEQASKRNKKKQYKTRSQDTYSEEFRLTHLKRSQLDCSKMKHLDVLEELNILNSKPNLLILMIYVLLILCVLVSHLEKLDHNYYFKVRCFIEEFSQANLTFEQLLNLTSPRNFDRYDGCYYYDCDYLFMSTVTYDEALKHFETCVLDKSVIKPCQKYVYDPTIEKFSVVQELQMVCDQDIIYNSQKYKCIVVSLATISAAIVSDAFGRKPLYIFGTTVAAISCSMLPTAPNFLVYIIGLLAKYAALTVTQCSAEVIFLEICSKNVKTPLIVFTYAFIPAGKIISQYLHSAISVWRLTELAIQWPIILIVFGIVFLPESPRWFIVKNQYHKAWNVLWEFGSNEVRINESNLPFTVSVYESFGIFLKKYFLRRILFVSFIIAVANLAVAADIVNPLSETTKENMHYVEIVLVMVVGSCSYYFSKRKMIAGIFLFLACLYATSTTSSSIEYIALIATTSTCRTITPLIFVYTMEIIPTTHRATAKGCAVAASILSKYIPLIYFPIIMTRETHTNLRSLCACLCITCALVLNFGSAPPEDLPDVMEDIKCKNEVRHRLV</sequence>
<protein>
    <submittedName>
        <fullName evidence="6">Uncharacterized protein</fullName>
    </submittedName>
</protein>
<dbReference type="CDD" id="cd06174">
    <property type="entry name" value="MFS"/>
    <property type="match status" value="1"/>
</dbReference>
<keyword evidence="7" id="KW-1185">Reference proteome</keyword>
<feature type="transmembrane region" description="Helical" evidence="5">
    <location>
        <begin position="301"/>
        <end position="318"/>
    </location>
</feature>
<dbReference type="Pfam" id="PF00083">
    <property type="entry name" value="Sugar_tr"/>
    <property type="match status" value="1"/>
</dbReference>
<feature type="transmembrane region" description="Helical" evidence="5">
    <location>
        <begin position="213"/>
        <end position="231"/>
    </location>
</feature>
<feature type="transmembrane region" description="Helical" evidence="5">
    <location>
        <begin position="405"/>
        <end position="422"/>
    </location>
</feature>
<dbReference type="Gene3D" id="1.20.1250.20">
    <property type="entry name" value="MFS general substrate transporter like domains"/>
    <property type="match status" value="1"/>
</dbReference>
<dbReference type="InterPro" id="IPR005828">
    <property type="entry name" value="MFS_sugar_transport-like"/>
</dbReference>
<dbReference type="GO" id="GO:0016020">
    <property type="term" value="C:membrane"/>
    <property type="evidence" value="ECO:0007669"/>
    <property type="project" value="UniProtKB-SubCell"/>
</dbReference>
<feature type="transmembrane region" description="Helical" evidence="5">
    <location>
        <begin position="450"/>
        <end position="470"/>
    </location>
</feature>
<name>A0AAN7P4B7_9COLE</name>
<proteinExistence type="predicted"/>
<dbReference type="InterPro" id="IPR036259">
    <property type="entry name" value="MFS_trans_sf"/>
</dbReference>
<dbReference type="Proteomes" id="UP001353858">
    <property type="component" value="Unassembled WGS sequence"/>
</dbReference>
<feature type="transmembrane region" description="Helical" evidence="5">
    <location>
        <begin position="374"/>
        <end position="393"/>
    </location>
</feature>
<comment type="caution">
    <text evidence="6">The sequence shown here is derived from an EMBL/GenBank/DDBJ whole genome shotgun (WGS) entry which is preliminary data.</text>
</comment>
<evidence type="ECO:0000256" key="4">
    <source>
        <dbReference type="ARBA" id="ARBA00023136"/>
    </source>
</evidence>
<evidence type="ECO:0000256" key="3">
    <source>
        <dbReference type="ARBA" id="ARBA00022989"/>
    </source>
</evidence>
<dbReference type="PANTHER" id="PTHR24064">
    <property type="entry name" value="SOLUTE CARRIER FAMILY 22 MEMBER"/>
    <property type="match status" value="1"/>
</dbReference>
<dbReference type="AlphaFoldDB" id="A0AAN7P4B7"/>
<dbReference type="SUPFAM" id="SSF103473">
    <property type="entry name" value="MFS general substrate transporter"/>
    <property type="match status" value="1"/>
</dbReference>
<feature type="transmembrane region" description="Helical" evidence="5">
    <location>
        <begin position="427"/>
        <end position="444"/>
    </location>
</feature>
<keyword evidence="4 5" id="KW-0472">Membrane</keyword>
<dbReference type="EMBL" id="JARPUR010000003">
    <property type="protein sequence ID" value="KAK4880360.1"/>
    <property type="molecule type" value="Genomic_DNA"/>
</dbReference>
<organism evidence="6 7">
    <name type="scientific">Aquatica leii</name>
    <dbReference type="NCBI Taxonomy" id="1421715"/>
    <lineage>
        <taxon>Eukaryota</taxon>
        <taxon>Metazoa</taxon>
        <taxon>Ecdysozoa</taxon>
        <taxon>Arthropoda</taxon>
        <taxon>Hexapoda</taxon>
        <taxon>Insecta</taxon>
        <taxon>Pterygota</taxon>
        <taxon>Neoptera</taxon>
        <taxon>Endopterygota</taxon>
        <taxon>Coleoptera</taxon>
        <taxon>Polyphaga</taxon>
        <taxon>Elateriformia</taxon>
        <taxon>Elateroidea</taxon>
        <taxon>Lampyridae</taxon>
        <taxon>Luciolinae</taxon>
        <taxon>Aquatica</taxon>
    </lineage>
</organism>
<evidence type="ECO:0000256" key="1">
    <source>
        <dbReference type="ARBA" id="ARBA00004141"/>
    </source>
</evidence>
<evidence type="ECO:0000256" key="5">
    <source>
        <dbReference type="SAM" id="Phobius"/>
    </source>
</evidence>
<keyword evidence="2 5" id="KW-0812">Transmembrane</keyword>
<feature type="transmembrane region" description="Helical" evidence="5">
    <location>
        <begin position="60"/>
        <end position="78"/>
    </location>
</feature>
<keyword evidence="3 5" id="KW-1133">Transmembrane helix</keyword>
<feature type="transmembrane region" description="Helical" evidence="5">
    <location>
        <begin position="271"/>
        <end position="289"/>
    </location>
</feature>
<reference evidence="7" key="1">
    <citation type="submission" date="2023-01" db="EMBL/GenBank/DDBJ databases">
        <title>Key to firefly adult light organ development and bioluminescence: homeobox transcription factors regulate luciferase expression and transportation to peroxisome.</title>
        <authorList>
            <person name="Fu X."/>
        </authorList>
    </citation>
    <scope>NUCLEOTIDE SEQUENCE [LARGE SCALE GENOMIC DNA]</scope>
</reference>
<evidence type="ECO:0000313" key="7">
    <source>
        <dbReference type="Proteomes" id="UP001353858"/>
    </source>
</evidence>
<comment type="subcellular location">
    <subcellularLocation>
        <location evidence="1">Membrane</location>
        <topology evidence="1">Multi-pass membrane protein</topology>
    </subcellularLocation>
</comment>
<dbReference type="GO" id="GO:0022857">
    <property type="term" value="F:transmembrane transporter activity"/>
    <property type="evidence" value="ECO:0007669"/>
    <property type="project" value="InterPro"/>
</dbReference>
<evidence type="ECO:0000256" key="2">
    <source>
        <dbReference type="ARBA" id="ARBA00022692"/>
    </source>
</evidence>